<accession>A0A645EW14</accession>
<name>A0A645EW14_9ZZZZ</name>
<dbReference type="EMBL" id="VSSQ01051311">
    <property type="protein sequence ID" value="MPN05399.1"/>
    <property type="molecule type" value="Genomic_DNA"/>
</dbReference>
<proteinExistence type="predicted"/>
<dbReference type="AlphaFoldDB" id="A0A645EW14"/>
<evidence type="ECO:0000313" key="1">
    <source>
        <dbReference type="EMBL" id="MPN05399.1"/>
    </source>
</evidence>
<comment type="caution">
    <text evidence="1">The sequence shown here is derived from an EMBL/GenBank/DDBJ whole genome shotgun (WGS) entry which is preliminary data.</text>
</comment>
<gene>
    <name evidence="1" type="ORF">SDC9_152649</name>
</gene>
<sequence length="165" mass="18955">MGFTFVGVKEDARTTVQLRNDNTLSTVDNKGTVVGHERNFAHVDFLFFNVFYGAFRRFALVDHQTQFYAQRCGIGHATDLTFLNVKHRFAKAVADVLQLGITAVALNRENGTESCFQTILPFRILLDELLKRVKLDRKEIRYVQHLWTFTKILTNTFFLGIGVNH</sequence>
<dbReference type="AntiFam" id="ANF00129">
    <property type="entry name" value="Shadow ORF (opposite rpoB)"/>
</dbReference>
<protein>
    <submittedName>
        <fullName evidence="1">Uncharacterized protein</fullName>
    </submittedName>
</protein>
<reference evidence="1" key="1">
    <citation type="submission" date="2019-08" db="EMBL/GenBank/DDBJ databases">
        <authorList>
            <person name="Kucharzyk K."/>
            <person name="Murdoch R.W."/>
            <person name="Higgins S."/>
            <person name="Loffler F."/>
        </authorList>
    </citation>
    <scope>NUCLEOTIDE SEQUENCE</scope>
</reference>
<organism evidence="1">
    <name type="scientific">bioreactor metagenome</name>
    <dbReference type="NCBI Taxonomy" id="1076179"/>
    <lineage>
        <taxon>unclassified sequences</taxon>
        <taxon>metagenomes</taxon>
        <taxon>ecological metagenomes</taxon>
    </lineage>
</organism>